<dbReference type="InterPro" id="IPR036837">
    <property type="entry name" value="Cation_efflux_CTD_sf"/>
</dbReference>
<evidence type="ECO:0000313" key="13">
    <source>
        <dbReference type="Proteomes" id="UP000298111"/>
    </source>
</evidence>
<dbReference type="AlphaFoldDB" id="A0A6C1CA33"/>
<dbReference type="InterPro" id="IPR027469">
    <property type="entry name" value="Cation_efflux_TMD_sf"/>
</dbReference>
<evidence type="ECO:0000256" key="5">
    <source>
        <dbReference type="ARBA" id="ARBA00022989"/>
    </source>
</evidence>
<feature type="domain" description="Cation efflux protein transmembrane" evidence="10">
    <location>
        <begin position="78"/>
        <end position="268"/>
    </location>
</feature>
<keyword evidence="3" id="KW-0813">Transport</keyword>
<evidence type="ECO:0000256" key="7">
    <source>
        <dbReference type="ARBA" id="ARBA00023136"/>
    </source>
</evidence>
<evidence type="ECO:0000256" key="4">
    <source>
        <dbReference type="ARBA" id="ARBA00022692"/>
    </source>
</evidence>
<evidence type="ECO:0000256" key="9">
    <source>
        <dbReference type="SAM" id="Phobius"/>
    </source>
</evidence>
<feature type="transmembrane region" description="Helical" evidence="9">
    <location>
        <begin position="220"/>
        <end position="238"/>
    </location>
</feature>
<dbReference type="EMBL" id="RCIY01000044">
    <property type="protein sequence ID" value="TGG85680.1"/>
    <property type="molecule type" value="Genomic_DNA"/>
</dbReference>
<protein>
    <submittedName>
        <fullName evidence="12">Cation transporter</fullName>
    </submittedName>
</protein>
<feature type="transmembrane region" description="Helical" evidence="9">
    <location>
        <begin position="244"/>
        <end position="261"/>
    </location>
</feature>
<evidence type="ECO:0000256" key="8">
    <source>
        <dbReference type="SAM" id="MobiDB-lite"/>
    </source>
</evidence>
<keyword evidence="5 9" id="KW-1133">Transmembrane helix</keyword>
<accession>A0A6C1CA33</accession>
<comment type="subcellular location">
    <subcellularLocation>
        <location evidence="1">Membrane</location>
        <topology evidence="1">Multi-pass membrane protein</topology>
    </subcellularLocation>
</comment>
<organism evidence="12 13">
    <name type="scientific">Streptomyces albus</name>
    <dbReference type="NCBI Taxonomy" id="1888"/>
    <lineage>
        <taxon>Bacteria</taxon>
        <taxon>Bacillati</taxon>
        <taxon>Actinomycetota</taxon>
        <taxon>Actinomycetes</taxon>
        <taxon>Kitasatosporales</taxon>
        <taxon>Streptomycetaceae</taxon>
        <taxon>Streptomyces</taxon>
    </lineage>
</organism>
<reference evidence="12 13" key="1">
    <citation type="submission" date="2018-10" db="EMBL/GenBank/DDBJ databases">
        <title>Isolation of pseudouridimycin from Streptomyces albus DSM 40763.</title>
        <authorList>
            <person name="Rosenqvist P."/>
            <person name="Metsae-Ketelae M."/>
            <person name="Virta P."/>
        </authorList>
    </citation>
    <scope>NUCLEOTIDE SEQUENCE [LARGE SCALE GENOMIC DNA]</scope>
    <source>
        <strain evidence="12 13">DSM 40763</strain>
    </source>
</reference>
<dbReference type="Gene3D" id="1.20.1510.10">
    <property type="entry name" value="Cation efflux protein transmembrane domain"/>
    <property type="match status" value="1"/>
</dbReference>
<evidence type="ECO:0000256" key="3">
    <source>
        <dbReference type="ARBA" id="ARBA00022448"/>
    </source>
</evidence>
<dbReference type="Pfam" id="PF01545">
    <property type="entry name" value="Cation_efflux"/>
    <property type="match status" value="1"/>
</dbReference>
<gene>
    <name evidence="12" type="ORF">D8771_11125</name>
</gene>
<feature type="transmembrane region" description="Helical" evidence="9">
    <location>
        <begin position="176"/>
        <end position="199"/>
    </location>
</feature>
<feature type="transmembrane region" description="Helical" evidence="9">
    <location>
        <begin position="77"/>
        <end position="105"/>
    </location>
</feature>
<feature type="region of interest" description="Disordered" evidence="8">
    <location>
        <begin position="41"/>
        <end position="68"/>
    </location>
</feature>
<feature type="domain" description="Cation efflux protein cytoplasmic" evidence="11">
    <location>
        <begin position="278"/>
        <end position="347"/>
    </location>
</feature>
<dbReference type="InterPro" id="IPR050681">
    <property type="entry name" value="CDF/SLC30A"/>
</dbReference>
<evidence type="ECO:0000256" key="2">
    <source>
        <dbReference type="ARBA" id="ARBA00008873"/>
    </source>
</evidence>
<evidence type="ECO:0000259" key="11">
    <source>
        <dbReference type="Pfam" id="PF16916"/>
    </source>
</evidence>
<proteinExistence type="inferred from homology"/>
<dbReference type="GO" id="GO:0005385">
    <property type="term" value="F:zinc ion transmembrane transporter activity"/>
    <property type="evidence" value="ECO:0007669"/>
    <property type="project" value="TreeGrafter"/>
</dbReference>
<dbReference type="InterPro" id="IPR002524">
    <property type="entry name" value="Cation_efflux"/>
</dbReference>
<feature type="transmembrane region" description="Helical" evidence="9">
    <location>
        <begin position="145"/>
        <end position="164"/>
    </location>
</feature>
<comment type="caution">
    <text evidence="12">The sequence shown here is derived from an EMBL/GenBank/DDBJ whole genome shotgun (WGS) entry which is preliminary data.</text>
</comment>
<keyword evidence="7 9" id="KW-0472">Membrane</keyword>
<comment type="similarity">
    <text evidence="2">Belongs to the cation diffusion facilitator (CDF) transporter (TC 2.A.4) family. SLC30A subfamily.</text>
</comment>
<dbReference type="PANTHER" id="PTHR11562:SF17">
    <property type="entry name" value="RE54080P-RELATED"/>
    <property type="match status" value="1"/>
</dbReference>
<name>A0A6C1CA33_9ACTN</name>
<evidence type="ECO:0000313" key="12">
    <source>
        <dbReference type="EMBL" id="TGG85680.1"/>
    </source>
</evidence>
<sequence>MQPLHLLALWVSLHAAEAAQAARRRGRHGRLTEGEDGLVGATQEHGQPAQGHGHGHEHGHGHAGHSHGVSADADRRWLTLALALITAFIAVEASIAVVAGSLALLSDAAHMLTDAVSIVLALVAMRLSARPARGGYTFGLKRAEILSAHANGLTLILAALWLGYEAVRRLLDPPEVTGWMVVATAVTGIVVNLLATWFLSRANRSSLNVEGAYQHILNDLFAFIGTAVAGLVVLITGFSQADAIATLLVVALMLKAGYGLLRESGRIFLEAAPVGLDPDEIGDALAAADAVTEVHDLHVWTITSGQPALSAHVLVEPGGDCHRVRRNLDRLLADRYGLTHTTLQIDHADRLPAGAHALTLTTAHCPAPHGPVHHDGPHPH</sequence>
<dbReference type="SUPFAM" id="SSF161111">
    <property type="entry name" value="Cation efflux protein transmembrane domain-like"/>
    <property type="match status" value="1"/>
</dbReference>
<dbReference type="InterPro" id="IPR027470">
    <property type="entry name" value="Cation_efflux_CTD"/>
</dbReference>
<dbReference type="NCBIfam" id="TIGR01297">
    <property type="entry name" value="CDF"/>
    <property type="match status" value="1"/>
</dbReference>
<dbReference type="GO" id="GO:0005886">
    <property type="term" value="C:plasma membrane"/>
    <property type="evidence" value="ECO:0007669"/>
    <property type="project" value="TreeGrafter"/>
</dbReference>
<evidence type="ECO:0000256" key="6">
    <source>
        <dbReference type="ARBA" id="ARBA00023065"/>
    </source>
</evidence>
<evidence type="ECO:0000256" key="1">
    <source>
        <dbReference type="ARBA" id="ARBA00004141"/>
    </source>
</evidence>
<dbReference type="Proteomes" id="UP000298111">
    <property type="component" value="Unassembled WGS sequence"/>
</dbReference>
<dbReference type="PANTHER" id="PTHR11562">
    <property type="entry name" value="CATION EFFLUX PROTEIN/ ZINC TRANSPORTER"/>
    <property type="match status" value="1"/>
</dbReference>
<dbReference type="Pfam" id="PF16916">
    <property type="entry name" value="ZT_dimer"/>
    <property type="match status" value="1"/>
</dbReference>
<evidence type="ECO:0000259" key="10">
    <source>
        <dbReference type="Pfam" id="PF01545"/>
    </source>
</evidence>
<dbReference type="SUPFAM" id="SSF160240">
    <property type="entry name" value="Cation efflux protein cytoplasmic domain-like"/>
    <property type="match status" value="1"/>
</dbReference>
<keyword evidence="6" id="KW-0406">Ion transport</keyword>
<dbReference type="InterPro" id="IPR058533">
    <property type="entry name" value="Cation_efflux_TM"/>
</dbReference>
<keyword evidence="4 9" id="KW-0812">Transmembrane</keyword>